<sequence length="116" mass="12519">MPRLPEADTKVIIRPGGGLNLGRTSTAAVADAILAVAGTRDDSGLDLTICPNTKQNILVASTTSDRNIKALLNVKAIKIQGIEHSVNVYEAAPIAEQPRASLEAFHWRKTLERYTQ</sequence>
<name>A0AC60R340_IXOPE</name>
<proteinExistence type="predicted"/>
<evidence type="ECO:0000313" key="1">
    <source>
        <dbReference type="EMBL" id="KAG0445302.1"/>
    </source>
</evidence>
<protein>
    <submittedName>
        <fullName evidence="1">Uncharacterized protein</fullName>
    </submittedName>
</protein>
<dbReference type="Proteomes" id="UP000805193">
    <property type="component" value="Unassembled WGS sequence"/>
</dbReference>
<dbReference type="EMBL" id="JABSTQ010000589">
    <property type="protein sequence ID" value="KAG0445302.1"/>
    <property type="molecule type" value="Genomic_DNA"/>
</dbReference>
<keyword evidence="2" id="KW-1185">Reference proteome</keyword>
<organism evidence="1 2">
    <name type="scientific">Ixodes persulcatus</name>
    <name type="common">Taiga tick</name>
    <dbReference type="NCBI Taxonomy" id="34615"/>
    <lineage>
        <taxon>Eukaryota</taxon>
        <taxon>Metazoa</taxon>
        <taxon>Ecdysozoa</taxon>
        <taxon>Arthropoda</taxon>
        <taxon>Chelicerata</taxon>
        <taxon>Arachnida</taxon>
        <taxon>Acari</taxon>
        <taxon>Parasitiformes</taxon>
        <taxon>Ixodida</taxon>
        <taxon>Ixodoidea</taxon>
        <taxon>Ixodidae</taxon>
        <taxon>Ixodinae</taxon>
        <taxon>Ixodes</taxon>
    </lineage>
</organism>
<reference evidence="1 2" key="1">
    <citation type="journal article" date="2020" name="Cell">
        <title>Large-Scale Comparative Analyses of Tick Genomes Elucidate Their Genetic Diversity and Vector Capacities.</title>
        <authorList>
            <consortium name="Tick Genome and Microbiome Consortium (TIGMIC)"/>
            <person name="Jia N."/>
            <person name="Wang J."/>
            <person name="Shi W."/>
            <person name="Du L."/>
            <person name="Sun Y."/>
            <person name="Zhan W."/>
            <person name="Jiang J.F."/>
            <person name="Wang Q."/>
            <person name="Zhang B."/>
            <person name="Ji P."/>
            <person name="Bell-Sakyi L."/>
            <person name="Cui X.M."/>
            <person name="Yuan T.T."/>
            <person name="Jiang B.G."/>
            <person name="Yang W.F."/>
            <person name="Lam T.T."/>
            <person name="Chang Q.C."/>
            <person name="Ding S.J."/>
            <person name="Wang X.J."/>
            <person name="Zhu J.G."/>
            <person name="Ruan X.D."/>
            <person name="Zhao L."/>
            <person name="Wei J.T."/>
            <person name="Ye R.Z."/>
            <person name="Que T.C."/>
            <person name="Du C.H."/>
            <person name="Zhou Y.H."/>
            <person name="Cheng J.X."/>
            <person name="Dai P.F."/>
            <person name="Guo W.B."/>
            <person name="Han X.H."/>
            <person name="Huang E.J."/>
            <person name="Li L.F."/>
            <person name="Wei W."/>
            <person name="Gao Y.C."/>
            <person name="Liu J.Z."/>
            <person name="Shao H.Z."/>
            <person name="Wang X."/>
            <person name="Wang C.C."/>
            <person name="Yang T.C."/>
            <person name="Huo Q.B."/>
            <person name="Li W."/>
            <person name="Chen H.Y."/>
            <person name="Chen S.E."/>
            <person name="Zhou L.G."/>
            <person name="Ni X.B."/>
            <person name="Tian J.H."/>
            <person name="Sheng Y."/>
            <person name="Liu T."/>
            <person name="Pan Y.S."/>
            <person name="Xia L.Y."/>
            <person name="Li J."/>
            <person name="Zhao F."/>
            <person name="Cao W.C."/>
        </authorList>
    </citation>
    <scope>NUCLEOTIDE SEQUENCE [LARGE SCALE GENOMIC DNA]</scope>
    <source>
        <strain evidence="1">Iper-2018</strain>
    </source>
</reference>
<comment type="caution">
    <text evidence="1">The sequence shown here is derived from an EMBL/GenBank/DDBJ whole genome shotgun (WGS) entry which is preliminary data.</text>
</comment>
<evidence type="ECO:0000313" key="2">
    <source>
        <dbReference type="Proteomes" id="UP000805193"/>
    </source>
</evidence>
<gene>
    <name evidence="1" type="ORF">HPB47_017062</name>
</gene>
<accession>A0AC60R340</accession>